<accession>A0A9Q0NGK9</accession>
<keyword evidence="2" id="KW-1185">Reference proteome</keyword>
<gene>
    <name evidence="1" type="ORF">Bhyg_04348</name>
</gene>
<sequence>MKPRPDTSYSAGPGPTVSSRDICVCRFPKLKAAAVGLDDSAIFLFKMYIDYNKVVYDSREGFPAMSMGKLPINEFQTFTNNEINNSIHNYLEVAVGPLMPGRMTSICHDYVGTQIRIKN</sequence>
<evidence type="ECO:0000313" key="1">
    <source>
        <dbReference type="EMBL" id="KAJ6649114.1"/>
    </source>
</evidence>
<evidence type="ECO:0000313" key="2">
    <source>
        <dbReference type="Proteomes" id="UP001151699"/>
    </source>
</evidence>
<dbReference type="Proteomes" id="UP001151699">
    <property type="component" value="Chromosome A"/>
</dbReference>
<dbReference type="OrthoDB" id="406368at2759"/>
<protein>
    <submittedName>
        <fullName evidence="1">Uncharacterized protein</fullName>
    </submittedName>
</protein>
<proteinExistence type="predicted"/>
<comment type="caution">
    <text evidence="1">The sequence shown here is derived from an EMBL/GenBank/DDBJ whole genome shotgun (WGS) entry which is preliminary data.</text>
</comment>
<reference evidence="1" key="1">
    <citation type="submission" date="2022-07" db="EMBL/GenBank/DDBJ databases">
        <authorList>
            <person name="Trinca V."/>
            <person name="Uliana J.V.C."/>
            <person name="Torres T.T."/>
            <person name="Ward R.J."/>
            <person name="Monesi N."/>
        </authorList>
    </citation>
    <scope>NUCLEOTIDE SEQUENCE</scope>
    <source>
        <strain evidence="1">HSMRA1968</strain>
        <tissue evidence="1">Whole embryos</tissue>
    </source>
</reference>
<dbReference type="AlphaFoldDB" id="A0A9Q0NGK9"/>
<organism evidence="1 2">
    <name type="scientific">Pseudolycoriella hygida</name>
    <dbReference type="NCBI Taxonomy" id="35572"/>
    <lineage>
        <taxon>Eukaryota</taxon>
        <taxon>Metazoa</taxon>
        <taxon>Ecdysozoa</taxon>
        <taxon>Arthropoda</taxon>
        <taxon>Hexapoda</taxon>
        <taxon>Insecta</taxon>
        <taxon>Pterygota</taxon>
        <taxon>Neoptera</taxon>
        <taxon>Endopterygota</taxon>
        <taxon>Diptera</taxon>
        <taxon>Nematocera</taxon>
        <taxon>Sciaroidea</taxon>
        <taxon>Sciaridae</taxon>
        <taxon>Pseudolycoriella</taxon>
    </lineage>
</organism>
<name>A0A9Q0NGK9_9DIPT</name>
<dbReference type="EMBL" id="WJQU01000001">
    <property type="protein sequence ID" value="KAJ6649114.1"/>
    <property type="molecule type" value="Genomic_DNA"/>
</dbReference>